<gene>
    <name evidence="2" type="ORF">GKZ28_14635</name>
</gene>
<name>A0A964W346_9CLOT</name>
<dbReference type="SUPFAM" id="SSF69279">
    <property type="entry name" value="Phage tail proteins"/>
    <property type="match status" value="1"/>
</dbReference>
<dbReference type="GO" id="GO:0016787">
    <property type="term" value="F:hydrolase activity"/>
    <property type="evidence" value="ECO:0007669"/>
    <property type="project" value="UniProtKB-KW"/>
</dbReference>
<keyword evidence="2" id="KW-0378">Hydrolase</keyword>
<dbReference type="InterPro" id="IPR056937">
    <property type="entry name" value="YqbQ/XkdQ"/>
</dbReference>
<feature type="domain" description="YqbQ/XkdQ" evidence="1">
    <location>
        <begin position="24"/>
        <end position="314"/>
    </location>
</feature>
<evidence type="ECO:0000259" key="1">
    <source>
        <dbReference type="Pfam" id="PF24032"/>
    </source>
</evidence>
<evidence type="ECO:0000313" key="2">
    <source>
        <dbReference type="EMBL" id="MVX64929.1"/>
    </source>
</evidence>
<reference evidence="2" key="1">
    <citation type="submission" date="2019-12" db="EMBL/GenBank/DDBJ databases">
        <title>Microbes associate with the intestines of laboratory mice.</title>
        <authorList>
            <person name="Navarre W."/>
            <person name="Wong E."/>
        </authorList>
    </citation>
    <scope>NUCLEOTIDE SEQUENCE</scope>
    <source>
        <strain evidence="2">NM79_F5</strain>
    </source>
</reference>
<comment type="caution">
    <text evidence="2">The sequence shown here is derived from an EMBL/GenBank/DDBJ whole genome shotgun (WGS) entry which is preliminary data.</text>
</comment>
<accession>A0A964W346</accession>
<proteinExistence type="predicted"/>
<sequence length="332" mass="38251">MDNLELTIQNGNKLYYPSVLEGVIWELDRVSVPGKLTFDVMADNILNIEEGNVVRMRFGNINVFYGYVFTIKMNKDGTLKITAYDQLRYLKDKHSLIYYNQTATEVIQMIAEQFNLKLGTVDDTGFKIDRRVEDNKELFDIIQIALDKSMVNTGKLHVLYDDFGKLTLKNIENMWLPLLYDNDAAEDFEYITSIDTQTYNRIKVAYDNKETGKREIYMTEDSENISKWGVLQYYHKVDKPENAANMAKVLLELFNKKSKSLSLSNALGDIRVRAGSSFYIKLDIAETPVRKLMVVDKVKHKFNNGEHFMDLSLRGDIAIKYFTDTNGTVIVG</sequence>
<dbReference type="AlphaFoldDB" id="A0A964W346"/>
<organism evidence="2 3">
    <name type="scientific">Clostridium chromiireducens</name>
    <dbReference type="NCBI Taxonomy" id="225345"/>
    <lineage>
        <taxon>Bacteria</taxon>
        <taxon>Bacillati</taxon>
        <taxon>Bacillota</taxon>
        <taxon>Clostridia</taxon>
        <taxon>Eubacteriales</taxon>
        <taxon>Clostridiaceae</taxon>
        <taxon>Clostridium</taxon>
    </lineage>
</organism>
<dbReference type="RefSeq" id="WP_160359753.1">
    <property type="nucleotide sequence ID" value="NZ_WSRQ01000023.1"/>
</dbReference>
<evidence type="ECO:0000313" key="3">
    <source>
        <dbReference type="Proteomes" id="UP000656077"/>
    </source>
</evidence>
<dbReference type="Proteomes" id="UP000656077">
    <property type="component" value="Unassembled WGS sequence"/>
</dbReference>
<protein>
    <submittedName>
        <fullName evidence="2">Hydrolase</fullName>
    </submittedName>
</protein>
<dbReference type="EMBL" id="WSRQ01000023">
    <property type="protein sequence ID" value="MVX64929.1"/>
    <property type="molecule type" value="Genomic_DNA"/>
</dbReference>
<dbReference type="Pfam" id="PF24032">
    <property type="entry name" value="YQBQ"/>
    <property type="match status" value="1"/>
</dbReference>